<evidence type="ECO:0000313" key="5">
    <source>
        <dbReference type="Proteomes" id="UP000218272"/>
    </source>
</evidence>
<evidence type="ECO:0008006" key="6">
    <source>
        <dbReference type="Google" id="ProtNLM"/>
    </source>
</evidence>
<proteinExistence type="predicted"/>
<dbReference type="KEGG" id="sclo:SCLO_1001830"/>
<gene>
    <name evidence="4" type="ORF">SCLO_1001830</name>
</gene>
<name>A0A1E1EY94_9SPHN</name>
<dbReference type="Proteomes" id="UP000218272">
    <property type="component" value="Chromosome SCLO_1"/>
</dbReference>
<protein>
    <recommendedName>
        <fullName evidence="6">Conjugal transfer protein TraK</fullName>
    </recommendedName>
</protein>
<dbReference type="EMBL" id="AP017655">
    <property type="protein sequence ID" value="BAV63223.1"/>
    <property type="molecule type" value="Genomic_DNA"/>
</dbReference>
<organism evidence="4 5">
    <name type="scientific">Sphingobium cloacae</name>
    <dbReference type="NCBI Taxonomy" id="120107"/>
    <lineage>
        <taxon>Bacteria</taxon>
        <taxon>Pseudomonadati</taxon>
        <taxon>Pseudomonadota</taxon>
        <taxon>Alphaproteobacteria</taxon>
        <taxon>Sphingomonadales</taxon>
        <taxon>Sphingomonadaceae</taxon>
        <taxon>Sphingobium</taxon>
    </lineage>
</organism>
<dbReference type="AlphaFoldDB" id="A0A1E1EY94"/>
<feature type="domain" description="TraK C-terminal" evidence="3">
    <location>
        <begin position="132"/>
        <end position="247"/>
    </location>
</feature>
<dbReference type="InterPro" id="IPR055397">
    <property type="entry name" value="TraK_C"/>
</dbReference>
<evidence type="ECO:0000259" key="3">
    <source>
        <dbReference type="Pfam" id="PF23536"/>
    </source>
</evidence>
<dbReference type="RefSeq" id="WP_066516508.1">
    <property type="nucleotide sequence ID" value="NZ_AP017655.1"/>
</dbReference>
<dbReference type="Pfam" id="PF23536">
    <property type="entry name" value="TraK_C"/>
    <property type="match status" value="1"/>
</dbReference>
<keyword evidence="1" id="KW-0732">Signal</keyword>
<feature type="signal peptide" evidence="1">
    <location>
        <begin position="1"/>
        <end position="22"/>
    </location>
</feature>
<keyword evidence="5" id="KW-1185">Reference proteome</keyword>
<feature type="domain" description="TraK N-terminal" evidence="2">
    <location>
        <begin position="27"/>
        <end position="129"/>
    </location>
</feature>
<reference evidence="4 5" key="1">
    <citation type="submission" date="2016-10" db="EMBL/GenBank/DDBJ databases">
        <title>Complete Genome Sequence of the Nonylphenol-Degrading Bacterium Sphingobium cloacae JCM 10874T.</title>
        <authorList>
            <person name="Ootsuka M."/>
            <person name="Nishizawa T."/>
            <person name="Ohta H."/>
        </authorList>
    </citation>
    <scope>NUCLEOTIDE SEQUENCE [LARGE SCALE GENOMIC DNA]</scope>
    <source>
        <strain evidence="4 5">JCM 10874</strain>
    </source>
</reference>
<evidence type="ECO:0000256" key="1">
    <source>
        <dbReference type="SAM" id="SignalP"/>
    </source>
</evidence>
<evidence type="ECO:0000313" key="4">
    <source>
        <dbReference type="EMBL" id="BAV63223.1"/>
    </source>
</evidence>
<evidence type="ECO:0000259" key="2">
    <source>
        <dbReference type="Pfam" id="PF06586"/>
    </source>
</evidence>
<feature type="chain" id="PRO_5009112329" description="Conjugal transfer protein TraK" evidence="1">
    <location>
        <begin position="23"/>
        <end position="252"/>
    </location>
</feature>
<sequence length="252" mass="26949">MHSPAERLLAFGLALMPLPVMAQTIAALPDQTSTIRLSNRDINHVICAGGEIEDVKFSAEKAIAVEKAGRDAWIKFLVREIDDAGAVTRTFVTVPSEFFITCNGAVYALYAEPSDIPAQTVTLQPGGAQRAQANEELLGPLVEEERAVSITLSMLQDRIPASFTSVAPRSSPLRLGLLPDASIEERRRIEVDGSGLSASEYLVSVAADTQLDERSFLDSALGANIFAVTLDRGTLSAGETARLIVVRRGAGQ</sequence>
<dbReference type="OrthoDB" id="7466483at2"/>
<dbReference type="Pfam" id="PF06586">
    <property type="entry name" value="TraK_N"/>
    <property type="match status" value="1"/>
</dbReference>
<accession>A0A1E1EY94</accession>
<dbReference type="InterPro" id="IPR010563">
    <property type="entry name" value="TraK_N"/>
</dbReference>